<comment type="caution">
    <text evidence="1">The sequence shown here is derived from an EMBL/GenBank/DDBJ whole genome shotgun (WGS) entry which is preliminary data.</text>
</comment>
<accession>A0A9P5GYB3</accession>
<name>A0A9P5GYB3_PENCR</name>
<protein>
    <submittedName>
        <fullName evidence="1">Uncharacterized protein</fullName>
    </submittedName>
</protein>
<reference evidence="1" key="1">
    <citation type="submission" date="2020-02" db="EMBL/GenBank/DDBJ databases">
        <authorList>
            <person name="Lichtner F.J."/>
        </authorList>
    </citation>
    <scope>NUCLEOTIDE SEQUENCE</scope>
    <source>
        <strain evidence="1">G10</strain>
    </source>
</reference>
<evidence type="ECO:0000313" key="2">
    <source>
        <dbReference type="Proteomes" id="UP000701341"/>
    </source>
</evidence>
<evidence type="ECO:0000313" key="1">
    <source>
        <dbReference type="EMBL" id="KAF7530115.1"/>
    </source>
</evidence>
<proteinExistence type="predicted"/>
<dbReference type="Proteomes" id="UP000701341">
    <property type="component" value="Unassembled WGS sequence"/>
</dbReference>
<organism evidence="1 2">
    <name type="scientific">Penicillium crustosum</name>
    <name type="common">Blue mold fungus</name>
    <dbReference type="NCBI Taxonomy" id="36656"/>
    <lineage>
        <taxon>Eukaryota</taxon>
        <taxon>Fungi</taxon>
        <taxon>Dikarya</taxon>
        <taxon>Ascomycota</taxon>
        <taxon>Pezizomycotina</taxon>
        <taxon>Eurotiomycetes</taxon>
        <taxon>Eurotiomycetidae</taxon>
        <taxon>Eurotiales</taxon>
        <taxon>Aspergillaceae</taxon>
        <taxon>Penicillium</taxon>
    </lineage>
</organism>
<dbReference type="EMBL" id="JAAOZQ010000003">
    <property type="protein sequence ID" value="KAF7530115.1"/>
    <property type="molecule type" value="Genomic_DNA"/>
</dbReference>
<gene>
    <name evidence="1" type="ORF">PCG10_005091</name>
</gene>
<sequence length="74" mass="8518">MNPRDIIFEPFNMYNNEPENKTSIINLIVCQPPAGARSATVVNEWHTSRKDKRVHCTVDYCNAAGNLIRRHHIV</sequence>
<keyword evidence="2" id="KW-1185">Reference proteome</keyword>
<dbReference type="AlphaFoldDB" id="A0A9P5GYB3"/>